<sequence length="394" mass="44083">MSYRPDPRFVDLYELYTGPSSIAAELSQKKRDATADTPLLISTGSDLVLFPGRGRDPVYESFRHSTRGFKELTAVSHLGTAMAWVVEMQEEGMDGWQVWARRFLARCEKVRAISSVPYWTENVAVEAWKGWEPKIVDVVDYACRASEDYLRAGLSDPSVFTYAALRERFLEPPQPGGLPVPYNDVMVATFALTFLDITHRMMRWLNSLELDWRTVMVMICGSSGRPTAGLTWATNNMCHLLWRASQKTLAPEHLLISPHAPSLNLDMIKSGADLQDLEKAYRTLWCKTRVTAEIGGKMFAGFPAFVPDIGEAAVITDPQGTLSEMPRLQHPDDRFTAISRLRMVMEDPRQLLSNSVAEFIIDELSDNGLDPKAITIPGFTNTAYPVAGRADCPD</sequence>
<dbReference type="Pfam" id="PF18538">
    <property type="entry name" value="DUF5624"/>
    <property type="match status" value="1"/>
</dbReference>
<dbReference type="InterPro" id="IPR041132">
    <property type="entry name" value="DUF5624"/>
</dbReference>
<reference evidence="2" key="1">
    <citation type="submission" date="2021-07" db="EMBL/GenBank/DDBJ databases">
        <title>Shinella sp. nov., a novel member of the genus Shinella from water.</title>
        <authorList>
            <person name="Deng Y."/>
        </authorList>
    </citation>
    <scope>NUCLEOTIDE SEQUENCE</scope>
    <source>
        <strain evidence="2">CPCC 100929</strain>
    </source>
</reference>
<dbReference type="EMBL" id="WHSB02000001">
    <property type="protein sequence ID" value="MCQ4628470.1"/>
    <property type="molecule type" value="Genomic_DNA"/>
</dbReference>
<name>A0ABT1QZY0_9HYPH</name>
<evidence type="ECO:0000313" key="2">
    <source>
        <dbReference type="EMBL" id="MCQ4628470.1"/>
    </source>
</evidence>
<evidence type="ECO:0000259" key="1">
    <source>
        <dbReference type="Pfam" id="PF18538"/>
    </source>
</evidence>
<accession>A0ABT1QZY0</accession>
<gene>
    <name evidence="2" type="ORF">GB927_000400</name>
</gene>
<evidence type="ECO:0000313" key="3">
    <source>
        <dbReference type="Proteomes" id="UP000996601"/>
    </source>
</evidence>
<organism evidence="2 3">
    <name type="scientific">Shinella lacus</name>
    <dbReference type="NCBI Taxonomy" id="2654216"/>
    <lineage>
        <taxon>Bacteria</taxon>
        <taxon>Pseudomonadati</taxon>
        <taxon>Pseudomonadota</taxon>
        <taxon>Alphaproteobacteria</taxon>
        <taxon>Hyphomicrobiales</taxon>
        <taxon>Rhizobiaceae</taxon>
        <taxon>Shinella</taxon>
    </lineage>
</organism>
<feature type="domain" description="DUF5624" evidence="1">
    <location>
        <begin position="66"/>
        <end position="195"/>
    </location>
</feature>
<comment type="caution">
    <text evidence="2">The sequence shown here is derived from an EMBL/GenBank/DDBJ whole genome shotgun (WGS) entry which is preliminary data.</text>
</comment>
<proteinExistence type="predicted"/>
<dbReference type="Proteomes" id="UP000996601">
    <property type="component" value="Unassembled WGS sequence"/>
</dbReference>
<protein>
    <submittedName>
        <fullName evidence="2">DUF5624 domain-containing protein</fullName>
    </submittedName>
</protein>
<dbReference type="RefSeq" id="WP_256114505.1">
    <property type="nucleotide sequence ID" value="NZ_WHSB02000001.1"/>
</dbReference>
<keyword evidence="3" id="KW-1185">Reference proteome</keyword>